<dbReference type="RefSeq" id="WP_236844946.1">
    <property type="nucleotide sequence ID" value="NZ_CP012542.1"/>
</dbReference>
<keyword evidence="1" id="KW-1277">Toxin-antitoxin system</keyword>
<dbReference type="InterPro" id="IPR035093">
    <property type="entry name" value="RelE/ParE_toxin_dom_sf"/>
</dbReference>
<keyword evidence="3" id="KW-1185">Reference proteome</keyword>
<dbReference type="AlphaFoldDB" id="A0A6G5QFQ0"/>
<gene>
    <name evidence="2" type="ORF">CMUC_0645</name>
</gene>
<dbReference type="EMBL" id="CP012542">
    <property type="protein sequence ID" value="QCD44444.1"/>
    <property type="molecule type" value="Genomic_DNA"/>
</dbReference>
<accession>A0A6G5QFQ0</accession>
<evidence type="ECO:0000313" key="3">
    <source>
        <dbReference type="Proteomes" id="UP000503264"/>
    </source>
</evidence>
<protein>
    <submittedName>
        <fullName evidence="2">Putative toxin-antitoxin system, toxin component, RelE/ParE family</fullName>
    </submittedName>
</protein>
<reference evidence="2 3" key="1">
    <citation type="submission" date="2016-07" db="EMBL/GenBank/DDBJ databases">
        <title>Comparative genomics of the Campylobacter concisus group.</title>
        <authorList>
            <person name="Miller W.G."/>
            <person name="Yee E."/>
            <person name="Chapman M.H."/>
            <person name="Huynh S."/>
            <person name="Bono J.L."/>
            <person name="On S.L.W."/>
            <person name="StLeger J."/>
            <person name="Foster G."/>
            <person name="Parker C.T."/>
        </authorList>
    </citation>
    <scope>NUCLEOTIDE SEQUENCE [LARGE SCALE GENOMIC DNA]</scope>
    <source>
        <strain evidence="2 3">CCUG 21559</strain>
    </source>
</reference>
<dbReference type="Gene3D" id="3.30.2310.20">
    <property type="entry name" value="RelE-like"/>
    <property type="match status" value="1"/>
</dbReference>
<dbReference type="Proteomes" id="UP000503264">
    <property type="component" value="Chromosome"/>
</dbReference>
<organism evidence="2 3">
    <name type="scientific">Campylobacter mucosalis CCUG 21559</name>
    <dbReference type="NCBI Taxonomy" id="1032067"/>
    <lineage>
        <taxon>Bacteria</taxon>
        <taxon>Pseudomonadati</taxon>
        <taxon>Campylobacterota</taxon>
        <taxon>Epsilonproteobacteria</taxon>
        <taxon>Campylobacterales</taxon>
        <taxon>Campylobacteraceae</taxon>
        <taxon>Campylobacter</taxon>
    </lineage>
</organism>
<evidence type="ECO:0000313" key="2">
    <source>
        <dbReference type="EMBL" id="QCD44444.1"/>
    </source>
</evidence>
<dbReference type="Pfam" id="PF05016">
    <property type="entry name" value="ParE_toxin"/>
    <property type="match status" value="1"/>
</dbReference>
<dbReference type="InterPro" id="IPR007712">
    <property type="entry name" value="RelE/ParE_toxin"/>
</dbReference>
<sequence>MDYNIIYDVKFRKKLKSIYKFIAKDSKNRADVFVDSLFLKIDDIKFMPYRYRQNTIKNDTDIRDLIFKGYVVPFLIKDNTIFILNIYKSDLWD</sequence>
<name>A0A6G5QFQ0_9BACT</name>
<proteinExistence type="predicted"/>
<evidence type="ECO:0000256" key="1">
    <source>
        <dbReference type="ARBA" id="ARBA00022649"/>
    </source>
</evidence>